<evidence type="ECO:0000313" key="3">
    <source>
        <dbReference type="Proteomes" id="UP000515297"/>
    </source>
</evidence>
<name>A0A7G6VT11_9SPHN</name>
<dbReference type="CDD" id="cd00761">
    <property type="entry name" value="Glyco_tranf_GTA_type"/>
    <property type="match status" value="1"/>
</dbReference>
<gene>
    <name evidence="2" type="ORF">H4O24_13265</name>
</gene>
<reference evidence="2 3" key="1">
    <citation type="submission" date="2020-08" db="EMBL/GenBank/DDBJ databases">
        <authorList>
            <person name="Liu G."/>
            <person name="Sun C."/>
        </authorList>
    </citation>
    <scope>NUCLEOTIDE SEQUENCE [LARGE SCALE GENOMIC DNA]</scope>
    <source>
        <strain evidence="2 3">OT19</strain>
    </source>
</reference>
<dbReference type="AlphaFoldDB" id="A0A7G6VT11"/>
<evidence type="ECO:0000313" key="2">
    <source>
        <dbReference type="EMBL" id="QNE04876.1"/>
    </source>
</evidence>
<keyword evidence="2" id="KW-0808">Transferase</keyword>
<dbReference type="Pfam" id="PF00535">
    <property type="entry name" value="Glycos_transf_2"/>
    <property type="match status" value="1"/>
</dbReference>
<feature type="domain" description="Glycosyltransferase 2-like" evidence="1">
    <location>
        <begin position="7"/>
        <end position="106"/>
    </location>
</feature>
<dbReference type="InterPro" id="IPR050834">
    <property type="entry name" value="Glycosyltransf_2"/>
</dbReference>
<accession>A0A7G6VT11</accession>
<dbReference type="EMBL" id="CP060052">
    <property type="protein sequence ID" value="QNE04876.1"/>
    <property type="molecule type" value="Genomic_DNA"/>
</dbReference>
<organism evidence="2 3">
    <name type="scientific">Croceicoccus marinus</name>
    <dbReference type="NCBI Taxonomy" id="450378"/>
    <lineage>
        <taxon>Bacteria</taxon>
        <taxon>Pseudomonadati</taxon>
        <taxon>Pseudomonadota</taxon>
        <taxon>Alphaproteobacteria</taxon>
        <taxon>Sphingomonadales</taxon>
        <taxon>Erythrobacteraceae</taxon>
        <taxon>Croceicoccus</taxon>
    </lineage>
</organism>
<dbReference type="SUPFAM" id="SSF53448">
    <property type="entry name" value="Nucleotide-diphospho-sugar transferases"/>
    <property type="match status" value="1"/>
</dbReference>
<dbReference type="Proteomes" id="UP000515297">
    <property type="component" value="Chromosome"/>
</dbReference>
<dbReference type="PANTHER" id="PTHR43685">
    <property type="entry name" value="GLYCOSYLTRANSFERASE"/>
    <property type="match status" value="1"/>
</dbReference>
<dbReference type="GO" id="GO:0016740">
    <property type="term" value="F:transferase activity"/>
    <property type="evidence" value="ECO:0007669"/>
    <property type="project" value="UniProtKB-KW"/>
</dbReference>
<protein>
    <submittedName>
        <fullName evidence="2">Glycosyltransferase family 2 protein</fullName>
    </submittedName>
</protein>
<dbReference type="InterPro" id="IPR001173">
    <property type="entry name" value="Glyco_trans_2-like"/>
</dbReference>
<dbReference type="InterPro" id="IPR029044">
    <property type="entry name" value="Nucleotide-diphossugar_trans"/>
</dbReference>
<dbReference type="Gene3D" id="3.90.550.10">
    <property type="entry name" value="Spore Coat Polysaccharide Biosynthesis Protein SpsA, Chain A"/>
    <property type="match status" value="1"/>
</dbReference>
<evidence type="ECO:0000259" key="1">
    <source>
        <dbReference type="Pfam" id="PF00535"/>
    </source>
</evidence>
<proteinExistence type="predicted"/>
<dbReference type="PANTHER" id="PTHR43685:SF2">
    <property type="entry name" value="GLYCOSYLTRANSFERASE 2-LIKE DOMAIN-CONTAINING PROTEIN"/>
    <property type="match status" value="1"/>
</dbReference>
<sequence length="337" mass="36919">MGNRVVTVVISAFNAALTISRAVSSALASPEVRSVILIDDASDDGTGNVAQIAAEGSPRLRITRNEVNRGPAAGRNRGFEMADTEVVAILDADDQVASGRFTHLLNCDDWDLIADNIRFSRTLECDAGDAAPVRRTRTIDLSEFASRNISRPGQPRGELGFLKPIIKTDFIRAHRLAYDETLRLGEDFIFYANALACGARFRLADTVGYIALEREDSLSGKHRTDELIALAEAGWELIATLPPGPERRAMQRYNRAVEIKARHRRLLDERRQLGAAAAMINLLATPRYVPGVLTGILRDKLADRPASPQPPPNPRLLLDSSDFLEDATIQNGNRLSG</sequence>